<evidence type="ECO:0000256" key="2">
    <source>
        <dbReference type="ARBA" id="ARBA00023002"/>
    </source>
</evidence>
<proteinExistence type="inferred from homology"/>
<comment type="caution">
    <text evidence="3">The sequence shown here is derived from an EMBL/GenBank/DDBJ whole genome shotgun (WGS) entry which is preliminary data.</text>
</comment>
<protein>
    <submittedName>
        <fullName evidence="3">SDR family oxidoreductase</fullName>
    </submittedName>
</protein>
<keyword evidence="4" id="KW-1185">Reference proteome</keyword>
<gene>
    <name evidence="3" type="ORF">F8566_45125</name>
</gene>
<dbReference type="Gene3D" id="3.40.50.720">
    <property type="entry name" value="NAD(P)-binding Rossmann-like Domain"/>
    <property type="match status" value="1"/>
</dbReference>
<dbReference type="AlphaFoldDB" id="A0A6H9YND5"/>
<dbReference type="GO" id="GO:0016616">
    <property type="term" value="F:oxidoreductase activity, acting on the CH-OH group of donors, NAD or NADP as acceptor"/>
    <property type="evidence" value="ECO:0007669"/>
    <property type="project" value="TreeGrafter"/>
</dbReference>
<accession>A0A6H9YND5</accession>
<evidence type="ECO:0000313" key="3">
    <source>
        <dbReference type="EMBL" id="KAB2340376.1"/>
    </source>
</evidence>
<dbReference type="PRINTS" id="PR00081">
    <property type="entry name" value="GDHRDH"/>
</dbReference>
<dbReference type="EMBL" id="WBMT01000030">
    <property type="protein sequence ID" value="KAB2340376.1"/>
    <property type="molecule type" value="Genomic_DNA"/>
</dbReference>
<reference evidence="3 4" key="1">
    <citation type="submission" date="2019-09" db="EMBL/GenBank/DDBJ databases">
        <title>Actinomadura physcomitrii sp. nov., a novel actinomycete isolated from moss [Physcomitrium sphaericum (Ludw) Fuernr].</title>
        <authorList>
            <person name="Zhuang X."/>
            <person name="Liu C."/>
        </authorList>
    </citation>
    <scope>NUCLEOTIDE SEQUENCE [LARGE SCALE GENOMIC DNA]</scope>
    <source>
        <strain evidence="3 4">HMC1</strain>
    </source>
</reference>
<dbReference type="FunFam" id="3.40.50.720:FF:000084">
    <property type="entry name" value="Short-chain dehydrogenase reductase"/>
    <property type="match status" value="1"/>
</dbReference>
<dbReference type="Proteomes" id="UP000468735">
    <property type="component" value="Unassembled WGS sequence"/>
</dbReference>
<dbReference type="SUPFAM" id="SSF51735">
    <property type="entry name" value="NAD(P)-binding Rossmann-fold domains"/>
    <property type="match status" value="1"/>
</dbReference>
<evidence type="ECO:0000313" key="4">
    <source>
        <dbReference type="Proteomes" id="UP000468735"/>
    </source>
</evidence>
<dbReference type="PANTHER" id="PTHR42760">
    <property type="entry name" value="SHORT-CHAIN DEHYDROGENASES/REDUCTASES FAMILY MEMBER"/>
    <property type="match status" value="1"/>
</dbReference>
<dbReference type="PANTHER" id="PTHR42760:SF135">
    <property type="entry name" value="BLL7886 PROTEIN"/>
    <property type="match status" value="1"/>
</dbReference>
<dbReference type="GO" id="GO:0030497">
    <property type="term" value="P:fatty acid elongation"/>
    <property type="evidence" value="ECO:0007669"/>
    <property type="project" value="TreeGrafter"/>
</dbReference>
<dbReference type="InterPro" id="IPR002347">
    <property type="entry name" value="SDR_fam"/>
</dbReference>
<evidence type="ECO:0000256" key="1">
    <source>
        <dbReference type="ARBA" id="ARBA00006484"/>
    </source>
</evidence>
<dbReference type="RefSeq" id="WP_151569796.1">
    <property type="nucleotide sequence ID" value="NZ_WBMT01000030.1"/>
</dbReference>
<name>A0A6H9YND5_9ACTN</name>
<organism evidence="3 4">
    <name type="scientific">Actinomadura rudentiformis</name>
    <dbReference type="NCBI Taxonomy" id="359158"/>
    <lineage>
        <taxon>Bacteria</taxon>
        <taxon>Bacillati</taxon>
        <taxon>Actinomycetota</taxon>
        <taxon>Actinomycetes</taxon>
        <taxon>Streptosporangiales</taxon>
        <taxon>Thermomonosporaceae</taxon>
        <taxon>Actinomadura</taxon>
    </lineage>
</organism>
<dbReference type="OrthoDB" id="8959163at2"/>
<keyword evidence="2" id="KW-0560">Oxidoreductase</keyword>
<comment type="similarity">
    <text evidence="1">Belongs to the short-chain dehydrogenases/reductases (SDR) family.</text>
</comment>
<dbReference type="Pfam" id="PF13561">
    <property type="entry name" value="adh_short_C2"/>
    <property type="match status" value="1"/>
</dbReference>
<dbReference type="InterPro" id="IPR036291">
    <property type="entry name" value="NAD(P)-bd_dom_sf"/>
</dbReference>
<sequence>MDLGLAGRRALVTGASRGIGRAIAEVLAAEGCSLALCARGREDLDKARAELEAGPLQRHGAAIVAEAVDVSDVEALRGFVDIAADRLGGLDIVVSNVSAGNTKGDDAWGQSFRADLLAFAELAAAAVPHLERGDSPAIVAIGTTNASDTARPAGPTPYSAVKAAVVQHASALAHSLAPKGIRVNTVSPGPIDFPGGPWEQIRQARPAVYEEVLGKLPIGRYGAAEDVANAVAFLASPRAAFVVGANFVVDGGLLTRVQY</sequence>